<name>D0LMN9_HALO1</name>
<feature type="domain" description="Helicase ATP-binding" evidence="3">
    <location>
        <begin position="518"/>
        <end position="681"/>
    </location>
</feature>
<dbReference type="Pfam" id="PF00271">
    <property type="entry name" value="Helicase_C"/>
    <property type="match status" value="1"/>
</dbReference>
<dbReference type="EMBL" id="CP001804">
    <property type="protein sequence ID" value="ACY18726.1"/>
    <property type="molecule type" value="Genomic_DNA"/>
</dbReference>
<dbReference type="eggNOG" id="COG0553">
    <property type="taxonomic scope" value="Bacteria"/>
</dbReference>
<evidence type="ECO:0000256" key="1">
    <source>
        <dbReference type="ARBA" id="ARBA00022801"/>
    </source>
</evidence>
<dbReference type="InterPro" id="IPR000330">
    <property type="entry name" value="SNF2_N"/>
</dbReference>
<evidence type="ECO:0000259" key="3">
    <source>
        <dbReference type="PROSITE" id="PS51192"/>
    </source>
</evidence>
<protein>
    <submittedName>
        <fullName evidence="5">SNF2-related protein</fullName>
    </submittedName>
</protein>
<dbReference type="SUPFAM" id="SSF52540">
    <property type="entry name" value="P-loop containing nucleoside triphosphate hydrolases"/>
    <property type="match status" value="2"/>
</dbReference>
<feature type="domain" description="Helicase C-terminal" evidence="4">
    <location>
        <begin position="804"/>
        <end position="964"/>
    </location>
</feature>
<dbReference type="Proteomes" id="UP000001880">
    <property type="component" value="Chromosome"/>
</dbReference>
<dbReference type="InterPro" id="IPR014001">
    <property type="entry name" value="Helicase_ATP-bd"/>
</dbReference>
<organism evidence="5 6">
    <name type="scientific">Haliangium ochraceum (strain DSM 14365 / JCM 11303 / SMP-2)</name>
    <dbReference type="NCBI Taxonomy" id="502025"/>
    <lineage>
        <taxon>Bacteria</taxon>
        <taxon>Pseudomonadati</taxon>
        <taxon>Myxococcota</taxon>
        <taxon>Polyangia</taxon>
        <taxon>Haliangiales</taxon>
        <taxon>Kofleriaceae</taxon>
        <taxon>Haliangium</taxon>
    </lineage>
</organism>
<dbReference type="InterPro" id="IPR027417">
    <property type="entry name" value="P-loop_NTPase"/>
</dbReference>
<dbReference type="PANTHER" id="PTHR10799">
    <property type="entry name" value="SNF2/RAD54 HELICASE FAMILY"/>
    <property type="match status" value="1"/>
</dbReference>
<dbReference type="FunFam" id="3.40.50.300:FF:000533">
    <property type="entry name" value="Helicase, Snf2 family"/>
    <property type="match status" value="1"/>
</dbReference>
<feature type="region of interest" description="Disordered" evidence="2">
    <location>
        <begin position="174"/>
        <end position="202"/>
    </location>
</feature>
<dbReference type="GO" id="GO:0005524">
    <property type="term" value="F:ATP binding"/>
    <property type="evidence" value="ECO:0007669"/>
    <property type="project" value="InterPro"/>
</dbReference>
<dbReference type="InterPro" id="IPR022138">
    <property type="entry name" value="DUF3670"/>
</dbReference>
<feature type="compositionally biased region" description="Acidic residues" evidence="2">
    <location>
        <begin position="982"/>
        <end position="992"/>
    </location>
</feature>
<reference evidence="5 6" key="1">
    <citation type="journal article" date="2010" name="Stand. Genomic Sci.">
        <title>Complete genome sequence of Haliangium ochraceum type strain (SMP-2).</title>
        <authorList>
            <consortium name="US DOE Joint Genome Institute (JGI-PGF)"/>
            <person name="Ivanova N."/>
            <person name="Daum C."/>
            <person name="Lang E."/>
            <person name="Abt B."/>
            <person name="Kopitz M."/>
            <person name="Saunders E."/>
            <person name="Lapidus A."/>
            <person name="Lucas S."/>
            <person name="Glavina Del Rio T."/>
            <person name="Nolan M."/>
            <person name="Tice H."/>
            <person name="Copeland A."/>
            <person name="Cheng J.F."/>
            <person name="Chen F."/>
            <person name="Bruce D."/>
            <person name="Goodwin L."/>
            <person name="Pitluck S."/>
            <person name="Mavromatis K."/>
            <person name="Pati A."/>
            <person name="Mikhailova N."/>
            <person name="Chen A."/>
            <person name="Palaniappan K."/>
            <person name="Land M."/>
            <person name="Hauser L."/>
            <person name="Chang Y.J."/>
            <person name="Jeffries C.D."/>
            <person name="Detter J.C."/>
            <person name="Brettin T."/>
            <person name="Rohde M."/>
            <person name="Goker M."/>
            <person name="Bristow J."/>
            <person name="Markowitz V."/>
            <person name="Eisen J.A."/>
            <person name="Hugenholtz P."/>
            <person name="Kyrpides N.C."/>
            <person name="Klenk H.P."/>
        </authorList>
    </citation>
    <scope>NUCLEOTIDE SEQUENCE [LARGE SCALE GENOMIC DNA]</scope>
    <source>
        <strain evidence="6">DSM 14365 / CIP 107738 / JCM 11303 / AJ 13395 / SMP-2</strain>
    </source>
</reference>
<evidence type="ECO:0000256" key="2">
    <source>
        <dbReference type="SAM" id="MobiDB-lite"/>
    </source>
</evidence>
<dbReference type="CDD" id="cd18793">
    <property type="entry name" value="SF2_C_SNF"/>
    <property type="match status" value="1"/>
</dbReference>
<dbReference type="STRING" id="502025.Hoch_6255"/>
<dbReference type="Gene3D" id="3.40.50.10810">
    <property type="entry name" value="Tandem AAA-ATPase domain"/>
    <property type="match status" value="1"/>
</dbReference>
<keyword evidence="6" id="KW-1185">Reference proteome</keyword>
<evidence type="ECO:0000313" key="6">
    <source>
        <dbReference type="Proteomes" id="UP000001880"/>
    </source>
</evidence>
<dbReference type="SMART" id="SM00490">
    <property type="entry name" value="HELICc"/>
    <property type="match status" value="1"/>
</dbReference>
<dbReference type="InterPro" id="IPR001650">
    <property type="entry name" value="Helicase_C-like"/>
</dbReference>
<evidence type="ECO:0000259" key="4">
    <source>
        <dbReference type="PROSITE" id="PS51194"/>
    </source>
</evidence>
<gene>
    <name evidence="5" type="ordered locus">Hoch_6255</name>
</gene>
<dbReference type="SMART" id="SM00487">
    <property type="entry name" value="DEXDc"/>
    <property type="match status" value="1"/>
</dbReference>
<dbReference type="OrthoDB" id="9814088at2"/>
<dbReference type="Gene3D" id="3.40.50.300">
    <property type="entry name" value="P-loop containing nucleotide triphosphate hydrolases"/>
    <property type="match status" value="1"/>
</dbReference>
<dbReference type="GO" id="GO:0016787">
    <property type="term" value="F:hydrolase activity"/>
    <property type="evidence" value="ECO:0007669"/>
    <property type="project" value="UniProtKB-KW"/>
</dbReference>
<dbReference type="InterPro" id="IPR038718">
    <property type="entry name" value="SNF2-like_sf"/>
</dbReference>
<dbReference type="PROSITE" id="PS51194">
    <property type="entry name" value="HELICASE_CTER"/>
    <property type="match status" value="1"/>
</dbReference>
<keyword evidence="1" id="KW-0378">Hydrolase</keyword>
<dbReference type="Pfam" id="PF12419">
    <property type="entry name" value="DUF3670"/>
    <property type="match status" value="1"/>
</dbReference>
<dbReference type="InterPro" id="IPR049730">
    <property type="entry name" value="SNF2/RAD54-like_C"/>
</dbReference>
<dbReference type="KEGG" id="hoh:Hoch_6255"/>
<dbReference type="Pfam" id="PF00176">
    <property type="entry name" value="SNF2-rel_dom"/>
    <property type="match status" value="1"/>
</dbReference>
<evidence type="ECO:0000313" key="5">
    <source>
        <dbReference type="EMBL" id="ACY18726.1"/>
    </source>
</evidence>
<proteinExistence type="predicted"/>
<dbReference type="AlphaFoldDB" id="D0LMN9"/>
<dbReference type="HOGENOM" id="CLU_000315_21_8_7"/>
<dbReference type="CDD" id="cd18012">
    <property type="entry name" value="DEXQc_arch_SWI2_SNF2"/>
    <property type="match status" value="1"/>
</dbReference>
<accession>D0LMN9</accession>
<feature type="region of interest" description="Disordered" evidence="2">
    <location>
        <begin position="982"/>
        <end position="1019"/>
    </location>
</feature>
<sequence length="1019" mass="111444">MPLVFLPETREFFLWGEFSQTPRLTALAECGERAEADLVTPRGREIRAGTAVPLLDALVHLSVVPARLIARLPASLATWTLASKLVLDLVSHERVVPTIERQQCGREGVAIARWGAALSAPEDAQRVDELARSMPPAAHAVPVPGASARMVWAPAAMLRAFIDAAVDILVRAPQDDTASPASRSGRRRRPGRRREAQGPWAQRWQRALESQDDTLVTGGLRERTLVEELRAWSAPALGSRDGLRACFRLELPELEGEPFVLRYLLQSPSDPSLQVSAGEVWRGKRRLLARLGPAFRDSQESLLAALGRAARLFSPIASSLAEAQPEALALDAAAAWEFLSEGAQALAAVGFGVVVPSELTSAGQRRLRLRLRVGQVREVPGAVAGASDFGLDQLVHFEWQAALGDAAISARQLRALAEQKAPLVRYRGTWVAVDPRELAEIRRRLSEKKRTLPAREALLVALAGETEVAGMRVEVSATGAFGATLARLREGAVHEARAPAGFRGTLRPYQARGLAWLQTMAELGLGACLADDMGLGKTVQLLAFLLHRKNRAKQDRRPALLVAPTSVLGNWEREAQRFAPRLRVVRHYGPERASEVGGIPQKRGVLVVTSYGLLRRDAALLAQVPWSTVALDEAQNIKNAASATARAACSLSAAHRFALTGTPVENRLAELWSIFEFANPGLLGPLSGFRRQFAVPIERHGDAQAAARLRQIAGPFILRRLKSDAAIIGDLPPKNESTVVCTLSREQATLYQAVVTEALRRIESLDGIERRGRVLSLLMGLKQICNHPAQYLGEAGPLRRRSGKLERVTEMLEEALAGSDKALVFTQFREMGERLVAHFEDRLGVEVAFLHGGTRRSARDEMVRRFQEQPNGPRVFVLSVKAGGVGLNLTAASHVFHFDRWWNPAVEDQATDRAYRIGQTHIVQVYKFLCAGTLEEKIDRMLTKKRELASQVVSAGEQWLTELDDGALRDLLALSGELAVDEAGEDAEDGEDTQARRRRRTAEPRGAHRARARGAGGRA</sequence>
<dbReference type="RefSeq" id="WP_012831318.1">
    <property type="nucleotide sequence ID" value="NC_013440.1"/>
</dbReference>
<dbReference type="PROSITE" id="PS51192">
    <property type="entry name" value="HELICASE_ATP_BIND_1"/>
    <property type="match status" value="1"/>
</dbReference>